<accession>A0A0P7XPF8</accession>
<dbReference type="Proteomes" id="UP000050421">
    <property type="component" value="Unassembled WGS sequence"/>
</dbReference>
<protein>
    <submittedName>
        <fullName evidence="1">Uncharacterized protein</fullName>
    </submittedName>
</protein>
<dbReference type="EMBL" id="LJXT01000019">
    <property type="protein sequence ID" value="KPQ18831.1"/>
    <property type="molecule type" value="Genomic_DNA"/>
</dbReference>
<organism evidence="1 2">
    <name type="scientific">Algoriphagus marincola HL-49</name>
    <dbReference type="NCBI Taxonomy" id="1305737"/>
    <lineage>
        <taxon>Bacteria</taxon>
        <taxon>Pseudomonadati</taxon>
        <taxon>Bacteroidota</taxon>
        <taxon>Cytophagia</taxon>
        <taxon>Cytophagales</taxon>
        <taxon>Cyclobacteriaceae</taxon>
        <taxon>Algoriphagus</taxon>
    </lineage>
</organism>
<dbReference type="STRING" id="1305737.GCA_000526355_01169"/>
<dbReference type="PATRIC" id="fig|1305737.6.peg.1565"/>
<evidence type="ECO:0000313" key="2">
    <source>
        <dbReference type="Proteomes" id="UP000050421"/>
    </source>
</evidence>
<dbReference type="SUPFAM" id="SSF49464">
    <property type="entry name" value="Carboxypeptidase regulatory domain-like"/>
    <property type="match status" value="1"/>
</dbReference>
<name>A0A0P7XPF8_9BACT</name>
<proteinExistence type="predicted"/>
<reference evidence="1 2" key="1">
    <citation type="submission" date="2015-09" db="EMBL/GenBank/DDBJ databases">
        <title>Identification and resolution of microdiversity through metagenomic sequencing of parallel consortia.</title>
        <authorList>
            <person name="Nelson W.C."/>
            <person name="Romine M.F."/>
            <person name="Lindemann S.R."/>
        </authorList>
    </citation>
    <scope>NUCLEOTIDE SEQUENCE [LARGE SCALE GENOMIC DNA]</scope>
    <source>
        <strain evidence="1">HL-49</strain>
    </source>
</reference>
<dbReference type="AlphaFoldDB" id="A0A0P7XPF8"/>
<sequence length="245" mass="28596">MIRFIFFLFAYFLVLSSLAQRTYSGNIIDSQDKGFLEGVKVQSVSSGEEVLSNSRGYFSISAFLGDTLVFSFPGFISQRQALSSEFFLMIELQDKARFLPTFEVKGSNYSYSFKDGRLIILDENRAKTPSRKGEVIATPMDNGDGIGGMVISGPISYFTRKARRARAYERKKQWLERRAGYYEVIDSDTTRIQLMEKYELSREDWDQLVIRFNQFHQQHEFLDWPESRVRKSLEEFIQIERSFFD</sequence>
<gene>
    <name evidence="1" type="ORF">HLUCCX10_04565</name>
</gene>
<comment type="caution">
    <text evidence="1">The sequence shown here is derived from an EMBL/GenBank/DDBJ whole genome shotgun (WGS) entry which is preliminary data.</text>
</comment>
<dbReference type="OrthoDB" id="820054at2"/>
<dbReference type="InterPro" id="IPR008969">
    <property type="entry name" value="CarboxyPept-like_regulatory"/>
</dbReference>
<evidence type="ECO:0000313" key="1">
    <source>
        <dbReference type="EMBL" id="KPQ18831.1"/>
    </source>
</evidence>